<gene>
    <name evidence="2" type="ORF">GCM10008023_11800</name>
</gene>
<evidence type="ECO:0000313" key="2">
    <source>
        <dbReference type="EMBL" id="GHH12058.1"/>
    </source>
</evidence>
<feature type="region of interest" description="Disordered" evidence="1">
    <location>
        <begin position="23"/>
        <end position="61"/>
    </location>
</feature>
<protein>
    <submittedName>
        <fullName evidence="2">Uncharacterized protein</fullName>
    </submittedName>
</protein>
<name>A0ABQ3LCN6_9SPHN</name>
<organism evidence="2 3">
    <name type="scientific">Sphingomonas glacialis</name>
    <dbReference type="NCBI Taxonomy" id="658225"/>
    <lineage>
        <taxon>Bacteria</taxon>
        <taxon>Pseudomonadati</taxon>
        <taxon>Pseudomonadota</taxon>
        <taxon>Alphaproteobacteria</taxon>
        <taxon>Sphingomonadales</taxon>
        <taxon>Sphingomonadaceae</taxon>
        <taxon>Sphingomonas</taxon>
    </lineage>
</organism>
<feature type="compositionally biased region" description="Basic and acidic residues" evidence="1">
    <location>
        <begin position="51"/>
        <end position="61"/>
    </location>
</feature>
<evidence type="ECO:0000256" key="1">
    <source>
        <dbReference type="SAM" id="MobiDB-lite"/>
    </source>
</evidence>
<sequence length="104" mass="11877">MTAVVEGAHNHIPRAQCRIERARDAARHHRRGPGHRRLQLALQPRRIPAASDDHDTRPRNDRRLAVEPAGDKQAHIPNAGRPAFERFRLRYRATAHNGKYAGYP</sequence>
<evidence type="ECO:0000313" key="3">
    <source>
        <dbReference type="Proteomes" id="UP000652430"/>
    </source>
</evidence>
<dbReference type="Proteomes" id="UP000652430">
    <property type="component" value="Unassembled WGS sequence"/>
</dbReference>
<dbReference type="EMBL" id="BNAQ01000001">
    <property type="protein sequence ID" value="GHH12058.1"/>
    <property type="molecule type" value="Genomic_DNA"/>
</dbReference>
<accession>A0ABQ3LCN6</accession>
<keyword evidence="3" id="KW-1185">Reference proteome</keyword>
<reference evidence="3" key="1">
    <citation type="journal article" date="2019" name="Int. J. Syst. Evol. Microbiol.">
        <title>The Global Catalogue of Microorganisms (GCM) 10K type strain sequencing project: providing services to taxonomists for standard genome sequencing and annotation.</title>
        <authorList>
            <consortium name="The Broad Institute Genomics Platform"/>
            <consortium name="The Broad Institute Genome Sequencing Center for Infectious Disease"/>
            <person name="Wu L."/>
            <person name="Ma J."/>
        </authorList>
    </citation>
    <scope>NUCLEOTIDE SEQUENCE [LARGE SCALE GENOMIC DNA]</scope>
    <source>
        <strain evidence="3">CGMCC 1.8957</strain>
    </source>
</reference>
<feature type="compositionally biased region" description="Basic residues" evidence="1">
    <location>
        <begin position="26"/>
        <end position="38"/>
    </location>
</feature>
<proteinExistence type="predicted"/>
<comment type="caution">
    <text evidence="2">The sequence shown here is derived from an EMBL/GenBank/DDBJ whole genome shotgun (WGS) entry which is preliminary data.</text>
</comment>